<dbReference type="GO" id="GO:0009742">
    <property type="term" value="P:brassinosteroid mediated signaling pathway"/>
    <property type="evidence" value="ECO:0007669"/>
    <property type="project" value="InterPro"/>
</dbReference>
<accession>A0A9Q0YTR7</accession>
<dbReference type="GO" id="GO:0012505">
    <property type="term" value="C:endomembrane system"/>
    <property type="evidence" value="ECO:0007669"/>
    <property type="project" value="UniProtKB-SubCell"/>
</dbReference>
<dbReference type="InterPro" id="IPR045845">
    <property type="entry name" value="BSK"/>
</dbReference>
<dbReference type="GO" id="GO:0005524">
    <property type="term" value="F:ATP binding"/>
    <property type="evidence" value="ECO:0007669"/>
    <property type="project" value="UniProtKB-KW"/>
</dbReference>
<dbReference type="PROSITE" id="PS50011">
    <property type="entry name" value="PROTEIN_KINASE_DOM"/>
    <property type="match status" value="1"/>
</dbReference>
<dbReference type="PANTHER" id="PTHR45863">
    <property type="entry name" value="SERINE/THREONINE-PROTEIN KINASE BSK5"/>
    <property type="match status" value="1"/>
</dbReference>
<evidence type="ECO:0000313" key="4">
    <source>
        <dbReference type="Proteomes" id="UP001151752"/>
    </source>
</evidence>
<keyword evidence="3" id="KW-0418">Kinase</keyword>
<dbReference type="InterPro" id="IPR001245">
    <property type="entry name" value="Ser-Thr/Tyr_kinase_cat_dom"/>
</dbReference>
<dbReference type="PANTHER" id="PTHR45863:SF47">
    <property type="entry name" value="SERINE_THREONINE-PROTEIN KINASE BSK3"/>
    <property type="match status" value="1"/>
</dbReference>
<gene>
    <name evidence="3" type="ORF">OIU74_011091</name>
</gene>
<dbReference type="SUPFAM" id="SSF56112">
    <property type="entry name" value="Protein kinase-like (PK-like)"/>
    <property type="match status" value="1"/>
</dbReference>
<evidence type="ECO:0000259" key="2">
    <source>
        <dbReference type="PROSITE" id="PS50011"/>
    </source>
</evidence>
<organism evidence="3 4">
    <name type="scientific">Salix koriyanagi</name>
    <dbReference type="NCBI Taxonomy" id="2511006"/>
    <lineage>
        <taxon>Eukaryota</taxon>
        <taxon>Viridiplantae</taxon>
        <taxon>Streptophyta</taxon>
        <taxon>Embryophyta</taxon>
        <taxon>Tracheophyta</taxon>
        <taxon>Spermatophyta</taxon>
        <taxon>Magnoliopsida</taxon>
        <taxon>eudicotyledons</taxon>
        <taxon>Gunneridae</taxon>
        <taxon>Pentapetalae</taxon>
        <taxon>rosids</taxon>
        <taxon>fabids</taxon>
        <taxon>Malpighiales</taxon>
        <taxon>Salicaceae</taxon>
        <taxon>Saliceae</taxon>
        <taxon>Salix</taxon>
    </lineage>
</organism>
<dbReference type="InterPro" id="IPR011009">
    <property type="entry name" value="Kinase-like_dom_sf"/>
</dbReference>
<name>A0A9Q0YTR7_9ROSI</name>
<keyword evidence="3" id="KW-0808">Transferase</keyword>
<dbReference type="GO" id="GO:0004672">
    <property type="term" value="F:protein kinase activity"/>
    <property type="evidence" value="ECO:0007669"/>
    <property type="project" value="InterPro"/>
</dbReference>
<reference evidence="3" key="1">
    <citation type="submission" date="2022-11" db="EMBL/GenBank/DDBJ databases">
        <authorList>
            <person name="Hyden B.L."/>
            <person name="Feng K."/>
            <person name="Yates T."/>
            <person name="Jawdy S."/>
            <person name="Smart L.B."/>
            <person name="Muchero W."/>
        </authorList>
    </citation>
    <scope>NUCLEOTIDE SEQUENCE</scope>
    <source>
        <tissue evidence="3">Shoot tip</tissue>
    </source>
</reference>
<dbReference type="Gene3D" id="1.10.510.10">
    <property type="entry name" value="Transferase(Phosphotransferase) domain 1"/>
    <property type="match status" value="1"/>
</dbReference>
<evidence type="ECO:0000313" key="3">
    <source>
        <dbReference type="EMBL" id="KAJ6710111.1"/>
    </source>
</evidence>
<feature type="domain" description="Protein kinase" evidence="2">
    <location>
        <begin position="1"/>
        <end position="136"/>
    </location>
</feature>
<dbReference type="Pfam" id="PF07714">
    <property type="entry name" value="PK_Tyr_Ser-Thr"/>
    <property type="match status" value="1"/>
</dbReference>
<dbReference type="InterPro" id="IPR000719">
    <property type="entry name" value="Prot_kinase_dom"/>
</dbReference>
<comment type="caution">
    <text evidence="3">The sequence shown here is derived from an EMBL/GenBank/DDBJ whole genome shotgun (WGS) entry which is preliminary data.</text>
</comment>
<proteinExistence type="inferred from homology"/>
<dbReference type="Proteomes" id="UP001151752">
    <property type="component" value="Chromosome 2"/>
</dbReference>
<sequence>MRLSAVLHLAKALEYCTRKGRALYHDLNAYRVLFDEDGNPKLSSFGLMKTAGMENLIGQMWLLLLQSFLRAGRVATESVIYSFGTLLLDLLSGKHIPPSHLSFQMWTDEMQETLNTKKNGDSAFKQKAILLVDVFL</sequence>
<dbReference type="AlphaFoldDB" id="A0A9Q0YTR7"/>
<reference evidence="3" key="2">
    <citation type="journal article" date="2023" name="Int. J. Mol. Sci.">
        <title>De Novo Assembly and Annotation of 11 Diverse Shrub Willow (Salix) Genomes Reveals Novel Gene Organization in Sex-Linked Regions.</title>
        <authorList>
            <person name="Hyden B."/>
            <person name="Feng K."/>
            <person name="Yates T.B."/>
            <person name="Jawdy S."/>
            <person name="Cereghino C."/>
            <person name="Smart L.B."/>
            <person name="Muchero W."/>
        </authorList>
    </citation>
    <scope>NUCLEOTIDE SEQUENCE</scope>
    <source>
        <tissue evidence="3">Shoot tip</tissue>
    </source>
</reference>
<dbReference type="EMBL" id="JAPFFM010000015">
    <property type="protein sequence ID" value="KAJ6710111.1"/>
    <property type="molecule type" value="Genomic_DNA"/>
</dbReference>
<keyword evidence="4" id="KW-1185">Reference proteome</keyword>
<evidence type="ECO:0000256" key="1">
    <source>
        <dbReference type="ARBA" id="ARBA00008684"/>
    </source>
</evidence>
<protein>
    <submittedName>
        <fullName evidence="3">SERINE/THREONINE-PROTEIN KINASE BSK3</fullName>
    </submittedName>
</protein>
<comment type="similarity">
    <text evidence="1">Belongs to the protein kinase superfamily. Ser/Thr protein kinase family.</text>
</comment>